<proteinExistence type="predicted"/>
<evidence type="ECO:0008006" key="3">
    <source>
        <dbReference type="Google" id="ProtNLM"/>
    </source>
</evidence>
<dbReference type="InterPro" id="IPR012334">
    <property type="entry name" value="Pectin_lyas_fold"/>
</dbReference>
<organism evidence="1 2">
    <name type="scientific">Streblomastix strix</name>
    <dbReference type="NCBI Taxonomy" id="222440"/>
    <lineage>
        <taxon>Eukaryota</taxon>
        <taxon>Metamonada</taxon>
        <taxon>Preaxostyla</taxon>
        <taxon>Oxymonadida</taxon>
        <taxon>Streblomastigidae</taxon>
        <taxon>Streblomastix</taxon>
    </lineage>
</organism>
<name>A0A5J4U2F5_9EUKA</name>
<reference evidence="1 2" key="1">
    <citation type="submission" date="2019-03" db="EMBL/GenBank/DDBJ databases">
        <title>Single cell metagenomics reveals metabolic interactions within the superorganism composed of flagellate Streblomastix strix and complex community of Bacteroidetes bacteria on its surface.</title>
        <authorList>
            <person name="Treitli S.C."/>
            <person name="Kolisko M."/>
            <person name="Husnik F."/>
            <person name="Keeling P."/>
            <person name="Hampl V."/>
        </authorList>
    </citation>
    <scope>NUCLEOTIDE SEQUENCE [LARGE SCALE GENOMIC DNA]</scope>
    <source>
        <strain evidence="1">ST1C</strain>
    </source>
</reference>
<dbReference type="Proteomes" id="UP000324800">
    <property type="component" value="Unassembled WGS sequence"/>
</dbReference>
<dbReference type="SUPFAM" id="SSF51126">
    <property type="entry name" value="Pectin lyase-like"/>
    <property type="match status" value="2"/>
</dbReference>
<protein>
    <recommendedName>
        <fullName evidence="3">DUF1565 domain-containing protein</fullName>
    </recommendedName>
</protein>
<evidence type="ECO:0000313" key="2">
    <source>
        <dbReference type="Proteomes" id="UP000324800"/>
    </source>
</evidence>
<feature type="non-terminal residue" evidence="1">
    <location>
        <position position="1"/>
    </location>
</feature>
<dbReference type="Gene3D" id="2.160.20.10">
    <property type="entry name" value="Single-stranded right-handed beta-helix, Pectin lyase-like"/>
    <property type="match status" value="1"/>
</dbReference>
<evidence type="ECO:0000313" key="1">
    <source>
        <dbReference type="EMBL" id="KAA6364181.1"/>
    </source>
</evidence>
<gene>
    <name evidence="1" type="ORF">EZS28_040292</name>
</gene>
<accession>A0A5J4U2F5</accession>
<dbReference type="AlphaFoldDB" id="A0A5J4U2F5"/>
<dbReference type="EMBL" id="SNRW01021972">
    <property type="protein sequence ID" value="KAA6364181.1"/>
    <property type="molecule type" value="Genomic_DNA"/>
</dbReference>
<comment type="caution">
    <text evidence="1">The sequence shown here is derived from an EMBL/GenBank/DDBJ whole genome shotgun (WGS) entry which is preliminary data.</text>
</comment>
<sequence length="629" mass="69939">QFVQNSGTNGGALYLTKSFYSFEFLYNSFEKNSASTSGNDIYWDLGNHSTDFLYNTEKVDGSFSTSTYPKVRVNPYQESEFDKIVFPFPKNQSVDESTVVAVGEKIDDKIGEIKEGFKSVLLEADNYSMKSRIIDTYGLSITGASQLDSYLERTQSSLDEDKYAGYFFSVTGATGRENNGTLRLSSLTITRYNAEDIIGSGFVDLNGGELRLQRITFIVDDHKNPFKTPHVYEHGFRKQGRAVINGVTFTDASFNGSAAVKKADEQNNLQIENCFFTDLTDITDAGAAIDINTYQTEVDYRTIIQSTLFRSCKSGLDGVTIADGFGAGAISITVLNPQTPPTISNAESQTEPIEINACQFEDNEGNYAGAISVAGIAATNTLYIKYCTFKNNVAKGYSRQRASDVFFNFNSFKQLLDAGEIFTSCKTTSDEPQIQVRSSSDTYHELMRDFFVDLTIGFIGDDDRENYGRGGPEEPYLSVQKALDVSKDHKSKKRSIRIQRGTYNIEGIVLNDRTIDIIGVADIDWKESVLRSINTDETNSAITVKAADVQIENLVILAFLPRRSGYAPLIKLDDPTGSLRLEQVEISDPKDSSDKHLTFDKPLIEVLRGYEFKLTKVYIKDLTFLDASA</sequence>
<feature type="non-terminal residue" evidence="1">
    <location>
        <position position="629"/>
    </location>
</feature>
<dbReference type="InterPro" id="IPR011050">
    <property type="entry name" value="Pectin_lyase_fold/virulence"/>
</dbReference>